<keyword evidence="2" id="KW-1185">Reference proteome</keyword>
<proteinExistence type="predicted"/>
<dbReference type="AlphaFoldDB" id="A0A5B7GXC4"/>
<reference evidence="1 2" key="1">
    <citation type="submission" date="2019-05" db="EMBL/GenBank/DDBJ databases">
        <title>Another draft genome of Portunus trituberculatus and its Hox gene families provides insights of decapod evolution.</title>
        <authorList>
            <person name="Jeong J.-H."/>
            <person name="Song I."/>
            <person name="Kim S."/>
            <person name="Choi T."/>
            <person name="Kim D."/>
            <person name="Ryu S."/>
            <person name="Kim W."/>
        </authorList>
    </citation>
    <scope>NUCLEOTIDE SEQUENCE [LARGE SCALE GENOMIC DNA]</scope>
    <source>
        <tissue evidence="1">Muscle</tissue>
    </source>
</reference>
<evidence type="ECO:0000313" key="2">
    <source>
        <dbReference type="Proteomes" id="UP000324222"/>
    </source>
</evidence>
<protein>
    <submittedName>
        <fullName evidence="1">Uncharacterized protein</fullName>
    </submittedName>
</protein>
<accession>A0A5B7GXC4</accession>
<sequence length="29" mass="3230">MGRMILRTLKVLATFLSLPGSRASEVLRL</sequence>
<organism evidence="1 2">
    <name type="scientific">Portunus trituberculatus</name>
    <name type="common">Swimming crab</name>
    <name type="synonym">Neptunus trituberculatus</name>
    <dbReference type="NCBI Taxonomy" id="210409"/>
    <lineage>
        <taxon>Eukaryota</taxon>
        <taxon>Metazoa</taxon>
        <taxon>Ecdysozoa</taxon>
        <taxon>Arthropoda</taxon>
        <taxon>Crustacea</taxon>
        <taxon>Multicrustacea</taxon>
        <taxon>Malacostraca</taxon>
        <taxon>Eumalacostraca</taxon>
        <taxon>Eucarida</taxon>
        <taxon>Decapoda</taxon>
        <taxon>Pleocyemata</taxon>
        <taxon>Brachyura</taxon>
        <taxon>Eubrachyura</taxon>
        <taxon>Portunoidea</taxon>
        <taxon>Portunidae</taxon>
        <taxon>Portuninae</taxon>
        <taxon>Portunus</taxon>
    </lineage>
</organism>
<evidence type="ECO:0000313" key="1">
    <source>
        <dbReference type="EMBL" id="MPC64650.1"/>
    </source>
</evidence>
<gene>
    <name evidence="1" type="ORF">E2C01_058768</name>
</gene>
<dbReference type="EMBL" id="VSRR010022363">
    <property type="protein sequence ID" value="MPC64650.1"/>
    <property type="molecule type" value="Genomic_DNA"/>
</dbReference>
<comment type="caution">
    <text evidence="1">The sequence shown here is derived from an EMBL/GenBank/DDBJ whole genome shotgun (WGS) entry which is preliminary data.</text>
</comment>
<name>A0A5B7GXC4_PORTR</name>
<dbReference type="Proteomes" id="UP000324222">
    <property type="component" value="Unassembled WGS sequence"/>
</dbReference>